<protein>
    <submittedName>
        <fullName evidence="1">Bile salt export pump</fullName>
    </submittedName>
</protein>
<evidence type="ECO:0000313" key="1">
    <source>
        <dbReference type="EMBL" id="EPQ06352.1"/>
    </source>
</evidence>
<dbReference type="InterPro" id="IPR027417">
    <property type="entry name" value="P-loop_NTPase"/>
</dbReference>
<dbReference type="InterPro" id="IPR039421">
    <property type="entry name" value="Type_1_exporter"/>
</dbReference>
<dbReference type="PANTHER" id="PTHR43394:SF1">
    <property type="entry name" value="ATP-BINDING CASSETTE SUB-FAMILY B MEMBER 10, MITOCHONDRIAL"/>
    <property type="match status" value="1"/>
</dbReference>
<evidence type="ECO:0000313" key="2">
    <source>
        <dbReference type="Proteomes" id="UP000052978"/>
    </source>
</evidence>
<sequence length="72" mass="8018">MLAVTSCVMVHVALDKAKESRTCIVIVHRLSTIQNSNIIAVMSQGTVIGKGTHKEQTAQKETYYRQIPDNNF</sequence>
<dbReference type="AlphaFoldDB" id="S7PEL0"/>
<organism evidence="1 2">
    <name type="scientific">Myotis brandtii</name>
    <name type="common">Brandt's bat</name>
    <dbReference type="NCBI Taxonomy" id="109478"/>
    <lineage>
        <taxon>Eukaryota</taxon>
        <taxon>Metazoa</taxon>
        <taxon>Chordata</taxon>
        <taxon>Craniata</taxon>
        <taxon>Vertebrata</taxon>
        <taxon>Euteleostomi</taxon>
        <taxon>Mammalia</taxon>
        <taxon>Eutheria</taxon>
        <taxon>Laurasiatheria</taxon>
        <taxon>Chiroptera</taxon>
        <taxon>Yangochiroptera</taxon>
        <taxon>Vespertilionidae</taxon>
        <taxon>Myotis</taxon>
    </lineage>
</organism>
<dbReference type="Proteomes" id="UP000052978">
    <property type="component" value="Unassembled WGS sequence"/>
</dbReference>
<accession>S7PEL0</accession>
<name>S7PEL0_MYOBR</name>
<dbReference type="EMBL" id="KE162001">
    <property type="protein sequence ID" value="EPQ06352.1"/>
    <property type="molecule type" value="Genomic_DNA"/>
</dbReference>
<gene>
    <name evidence="1" type="ORF">D623_10003497</name>
</gene>
<proteinExistence type="predicted"/>
<dbReference type="GO" id="GO:0015421">
    <property type="term" value="F:ABC-type oligopeptide transporter activity"/>
    <property type="evidence" value="ECO:0007669"/>
    <property type="project" value="TreeGrafter"/>
</dbReference>
<dbReference type="GO" id="GO:0005743">
    <property type="term" value="C:mitochondrial inner membrane"/>
    <property type="evidence" value="ECO:0007669"/>
    <property type="project" value="TreeGrafter"/>
</dbReference>
<keyword evidence="2" id="KW-1185">Reference proteome</keyword>
<reference evidence="1 2" key="1">
    <citation type="journal article" date="2013" name="Nat. Commun.">
        <title>Genome analysis reveals insights into physiology and longevity of the Brandt's bat Myotis brandtii.</title>
        <authorList>
            <person name="Seim I."/>
            <person name="Fang X."/>
            <person name="Xiong Z."/>
            <person name="Lobanov A.V."/>
            <person name="Huang Z."/>
            <person name="Ma S."/>
            <person name="Feng Y."/>
            <person name="Turanov A.A."/>
            <person name="Zhu Y."/>
            <person name="Lenz T.L."/>
            <person name="Gerashchenko M.V."/>
            <person name="Fan D."/>
            <person name="Hee Yim S."/>
            <person name="Yao X."/>
            <person name="Jordan D."/>
            <person name="Xiong Y."/>
            <person name="Ma Y."/>
            <person name="Lyapunov A.N."/>
            <person name="Chen G."/>
            <person name="Kulakova O.I."/>
            <person name="Sun Y."/>
            <person name="Lee S.G."/>
            <person name="Bronson R.T."/>
            <person name="Moskalev A.A."/>
            <person name="Sunyaev S.R."/>
            <person name="Zhang G."/>
            <person name="Krogh A."/>
            <person name="Wang J."/>
            <person name="Gladyshev V.N."/>
        </authorList>
    </citation>
    <scope>NUCLEOTIDE SEQUENCE [LARGE SCALE GENOMIC DNA]</scope>
</reference>
<dbReference type="GO" id="GO:0090374">
    <property type="term" value="P:oligopeptide export from mitochondrion"/>
    <property type="evidence" value="ECO:0007669"/>
    <property type="project" value="TreeGrafter"/>
</dbReference>
<dbReference type="SUPFAM" id="SSF52540">
    <property type="entry name" value="P-loop containing nucleoside triphosphate hydrolases"/>
    <property type="match status" value="1"/>
</dbReference>
<dbReference type="PANTHER" id="PTHR43394">
    <property type="entry name" value="ATP-DEPENDENT PERMEASE MDL1, MITOCHONDRIAL"/>
    <property type="match status" value="1"/>
</dbReference>
<dbReference type="Gene3D" id="3.40.50.300">
    <property type="entry name" value="P-loop containing nucleotide triphosphate hydrolases"/>
    <property type="match status" value="1"/>
</dbReference>